<name>A0AAD7RLS4_9TELE</name>
<sequence length="146" mass="16084">MQSGRQTVRLIGQGQNVLPRDTADNCFASGSNENHLCALNPTSVSWPERYGVLQAGVILTHNCARNQRKTQGVSRRRGRRLGNTNIPNSAVEAENDKVKLAVKVKGFPCFLNSSRWGVEGELWNSGGKERKIWPEASTFTLACCPD</sequence>
<evidence type="ECO:0000313" key="1">
    <source>
        <dbReference type="EMBL" id="KAJ8386656.1"/>
    </source>
</evidence>
<protein>
    <submittedName>
        <fullName evidence="1">Uncharacterized protein</fullName>
    </submittedName>
</protein>
<dbReference type="EMBL" id="JAINUG010000224">
    <property type="protein sequence ID" value="KAJ8386656.1"/>
    <property type="molecule type" value="Genomic_DNA"/>
</dbReference>
<proteinExistence type="predicted"/>
<keyword evidence="2" id="KW-1185">Reference proteome</keyword>
<evidence type="ECO:0000313" key="2">
    <source>
        <dbReference type="Proteomes" id="UP001221898"/>
    </source>
</evidence>
<dbReference type="AlphaFoldDB" id="A0AAD7RLS4"/>
<reference evidence="1" key="1">
    <citation type="journal article" date="2023" name="Science">
        <title>Genome structures resolve the early diversification of teleost fishes.</title>
        <authorList>
            <person name="Parey E."/>
            <person name="Louis A."/>
            <person name="Montfort J."/>
            <person name="Bouchez O."/>
            <person name="Roques C."/>
            <person name="Iampietro C."/>
            <person name="Lluch J."/>
            <person name="Castinel A."/>
            <person name="Donnadieu C."/>
            <person name="Desvignes T."/>
            <person name="Floi Bucao C."/>
            <person name="Jouanno E."/>
            <person name="Wen M."/>
            <person name="Mejri S."/>
            <person name="Dirks R."/>
            <person name="Jansen H."/>
            <person name="Henkel C."/>
            <person name="Chen W.J."/>
            <person name="Zahm M."/>
            <person name="Cabau C."/>
            <person name="Klopp C."/>
            <person name="Thompson A.W."/>
            <person name="Robinson-Rechavi M."/>
            <person name="Braasch I."/>
            <person name="Lecointre G."/>
            <person name="Bobe J."/>
            <person name="Postlethwait J.H."/>
            <person name="Berthelot C."/>
            <person name="Roest Crollius H."/>
            <person name="Guiguen Y."/>
        </authorList>
    </citation>
    <scope>NUCLEOTIDE SEQUENCE</scope>
    <source>
        <strain evidence="1">NC1722</strain>
    </source>
</reference>
<organism evidence="1 2">
    <name type="scientific">Aldrovandia affinis</name>
    <dbReference type="NCBI Taxonomy" id="143900"/>
    <lineage>
        <taxon>Eukaryota</taxon>
        <taxon>Metazoa</taxon>
        <taxon>Chordata</taxon>
        <taxon>Craniata</taxon>
        <taxon>Vertebrata</taxon>
        <taxon>Euteleostomi</taxon>
        <taxon>Actinopterygii</taxon>
        <taxon>Neopterygii</taxon>
        <taxon>Teleostei</taxon>
        <taxon>Notacanthiformes</taxon>
        <taxon>Halosauridae</taxon>
        <taxon>Aldrovandia</taxon>
    </lineage>
</organism>
<dbReference type="Proteomes" id="UP001221898">
    <property type="component" value="Unassembled WGS sequence"/>
</dbReference>
<comment type="caution">
    <text evidence="1">The sequence shown here is derived from an EMBL/GenBank/DDBJ whole genome shotgun (WGS) entry which is preliminary data.</text>
</comment>
<accession>A0AAD7RLS4</accession>
<gene>
    <name evidence="1" type="ORF">AAFF_G00167720</name>
</gene>